<dbReference type="Gene3D" id="2.40.30.10">
    <property type="entry name" value="Translation factors"/>
    <property type="match status" value="1"/>
</dbReference>
<dbReference type="PROSITE" id="PS51722">
    <property type="entry name" value="G_TR_2"/>
    <property type="match status" value="2"/>
</dbReference>
<dbReference type="InterPro" id="IPR020568">
    <property type="entry name" value="Ribosomal_Su5_D2-typ_SF"/>
</dbReference>
<dbReference type="CDD" id="cd01681">
    <property type="entry name" value="aeEF2_snRNP_like_IV"/>
    <property type="match status" value="1"/>
</dbReference>
<dbReference type="InterPro" id="IPR004161">
    <property type="entry name" value="EFTu-like_2"/>
</dbReference>
<dbReference type="Pfam" id="PF03764">
    <property type="entry name" value="EFG_IV"/>
    <property type="match status" value="1"/>
</dbReference>
<dbReference type="FunFam" id="2.40.30.10:FF:000010">
    <property type="entry name" value="Translation elongation factor 2"/>
    <property type="match status" value="1"/>
</dbReference>
<dbReference type="STRING" id="4232.A0A251STB4"/>
<dbReference type="GO" id="GO:0005829">
    <property type="term" value="C:cytosol"/>
    <property type="evidence" value="ECO:0000318"/>
    <property type="project" value="GO_Central"/>
</dbReference>
<dbReference type="InterPro" id="IPR031157">
    <property type="entry name" value="G_TR_CS"/>
</dbReference>
<dbReference type="InterPro" id="IPR027417">
    <property type="entry name" value="P-loop_NTPase"/>
</dbReference>
<feature type="domain" description="Tr-type G" evidence="9">
    <location>
        <begin position="17"/>
        <end position="344"/>
    </location>
</feature>
<dbReference type="FunFam" id="3.30.70.870:FF:000002">
    <property type="entry name" value="Translation elongation factor 2"/>
    <property type="match status" value="1"/>
</dbReference>
<dbReference type="FunFam" id="3.30.230.10:FF:000006">
    <property type="entry name" value="Translation elongation factor 2"/>
    <property type="match status" value="1"/>
</dbReference>
<dbReference type="GO" id="GO:0003924">
    <property type="term" value="F:GTPase activity"/>
    <property type="evidence" value="ECO:0000318"/>
    <property type="project" value="GO_Central"/>
</dbReference>
<keyword evidence="11" id="KW-1185">Reference proteome</keyword>
<reference evidence="11" key="1">
    <citation type="journal article" date="2017" name="Nature">
        <title>The sunflower genome provides insights into oil metabolism, flowering and Asterid evolution.</title>
        <authorList>
            <person name="Badouin H."/>
            <person name="Gouzy J."/>
            <person name="Grassa C.J."/>
            <person name="Murat F."/>
            <person name="Staton S.E."/>
            <person name="Cottret L."/>
            <person name="Lelandais-Briere C."/>
            <person name="Owens G.L."/>
            <person name="Carrere S."/>
            <person name="Mayjonade B."/>
            <person name="Legrand L."/>
            <person name="Gill N."/>
            <person name="Kane N.C."/>
            <person name="Bowers J.E."/>
            <person name="Hubner S."/>
            <person name="Bellec A."/>
            <person name="Berard A."/>
            <person name="Berges H."/>
            <person name="Blanchet N."/>
            <person name="Boniface M.C."/>
            <person name="Brunel D."/>
            <person name="Catrice O."/>
            <person name="Chaidir N."/>
            <person name="Claudel C."/>
            <person name="Donnadieu C."/>
            <person name="Faraut T."/>
            <person name="Fievet G."/>
            <person name="Helmstetter N."/>
            <person name="King M."/>
            <person name="Knapp S.J."/>
            <person name="Lai Z."/>
            <person name="Le Paslier M.C."/>
            <person name="Lippi Y."/>
            <person name="Lorenzon L."/>
            <person name="Mandel J.R."/>
            <person name="Marage G."/>
            <person name="Marchand G."/>
            <person name="Marquand E."/>
            <person name="Bret-Mestries E."/>
            <person name="Morien E."/>
            <person name="Nambeesan S."/>
            <person name="Nguyen T."/>
            <person name="Pegot-Espagnet P."/>
            <person name="Pouilly N."/>
            <person name="Raftis F."/>
            <person name="Sallet E."/>
            <person name="Schiex T."/>
            <person name="Thomas J."/>
            <person name="Vandecasteele C."/>
            <person name="Vares D."/>
            <person name="Vear F."/>
            <person name="Vautrin S."/>
            <person name="Crespi M."/>
            <person name="Mangin B."/>
            <person name="Burke J.M."/>
            <person name="Salse J."/>
            <person name="Munos S."/>
            <person name="Vincourt P."/>
            <person name="Rieseberg L.H."/>
            <person name="Langlade N.B."/>
        </authorList>
    </citation>
    <scope>NUCLEOTIDE SEQUENCE [LARGE SCALE GENOMIC DNA]</scope>
    <source>
        <strain evidence="11">cv. SF193</strain>
    </source>
</reference>
<evidence type="ECO:0000256" key="3">
    <source>
        <dbReference type="ARBA" id="ARBA00022741"/>
    </source>
</evidence>
<dbReference type="Pfam" id="PF00009">
    <property type="entry name" value="GTP_EFTU"/>
    <property type="match status" value="2"/>
</dbReference>
<dbReference type="GO" id="GO:0005525">
    <property type="term" value="F:GTP binding"/>
    <property type="evidence" value="ECO:0007669"/>
    <property type="project" value="UniProtKB-KW"/>
</dbReference>
<dbReference type="Gene3D" id="3.40.50.300">
    <property type="entry name" value="P-loop containing nucleotide triphosphate hydrolases"/>
    <property type="match status" value="2"/>
</dbReference>
<dbReference type="InterPro" id="IPR014721">
    <property type="entry name" value="Ribsml_uS5_D2-typ_fold_subgr"/>
</dbReference>
<dbReference type="InterPro" id="IPR005517">
    <property type="entry name" value="Transl_elong_EFG/EF2_IV"/>
</dbReference>
<dbReference type="CDD" id="cd16261">
    <property type="entry name" value="EF2_snRNP_III"/>
    <property type="match status" value="1"/>
</dbReference>
<dbReference type="CDD" id="cd04096">
    <property type="entry name" value="eEF2_snRNP_like_C"/>
    <property type="match status" value="1"/>
</dbReference>
<dbReference type="SMART" id="SM00838">
    <property type="entry name" value="EFG_C"/>
    <property type="match status" value="1"/>
</dbReference>
<keyword evidence="3" id="KW-0547">Nucleotide-binding</keyword>
<dbReference type="Gene3D" id="3.30.70.240">
    <property type="match status" value="1"/>
</dbReference>
<evidence type="ECO:0000256" key="1">
    <source>
        <dbReference type="ARBA" id="ARBA00004496"/>
    </source>
</evidence>
<name>A0A251STB4_HELAN</name>
<evidence type="ECO:0000313" key="10">
    <source>
        <dbReference type="EMBL" id="OTG02105.1"/>
    </source>
</evidence>
<evidence type="ECO:0000313" key="11">
    <source>
        <dbReference type="Proteomes" id="UP000215914"/>
    </source>
</evidence>
<evidence type="ECO:0000256" key="7">
    <source>
        <dbReference type="ARBA" id="ARBA00023134"/>
    </source>
</evidence>
<dbReference type="PROSITE" id="PS00301">
    <property type="entry name" value="G_TR_1"/>
    <property type="match status" value="2"/>
</dbReference>
<dbReference type="CDD" id="cd16268">
    <property type="entry name" value="EF2_II"/>
    <property type="match status" value="1"/>
</dbReference>
<dbReference type="PRINTS" id="PR00315">
    <property type="entry name" value="ELONGATNFCT"/>
</dbReference>
<dbReference type="SMART" id="SM00889">
    <property type="entry name" value="EFG_IV"/>
    <property type="match status" value="1"/>
</dbReference>
<dbReference type="FunFam" id="3.90.1430.10:FF:000003">
    <property type="entry name" value="Elongation factor 2"/>
    <property type="match status" value="2"/>
</dbReference>
<evidence type="ECO:0000259" key="9">
    <source>
        <dbReference type="PROSITE" id="PS51722"/>
    </source>
</evidence>
<dbReference type="FunFam" id="3.40.50.300:FF:000058">
    <property type="entry name" value="Translation elongation factor 2"/>
    <property type="match status" value="2"/>
</dbReference>
<keyword evidence="5" id="KW-0378">Hydrolase</keyword>
<dbReference type="SUPFAM" id="SSF54980">
    <property type="entry name" value="EF-G C-terminal domain-like"/>
    <property type="match status" value="2"/>
</dbReference>
<feature type="domain" description="Tr-type G" evidence="9">
    <location>
        <begin position="589"/>
        <end position="916"/>
    </location>
</feature>
<dbReference type="GO" id="GO:0043022">
    <property type="term" value="F:ribosome binding"/>
    <property type="evidence" value="ECO:0000318"/>
    <property type="project" value="GO_Central"/>
</dbReference>
<dbReference type="InterPro" id="IPR000640">
    <property type="entry name" value="EFG_V-like"/>
</dbReference>
<organism evidence="10 11">
    <name type="scientific">Helianthus annuus</name>
    <name type="common">Common sunflower</name>
    <dbReference type="NCBI Taxonomy" id="4232"/>
    <lineage>
        <taxon>Eukaryota</taxon>
        <taxon>Viridiplantae</taxon>
        <taxon>Streptophyta</taxon>
        <taxon>Embryophyta</taxon>
        <taxon>Tracheophyta</taxon>
        <taxon>Spermatophyta</taxon>
        <taxon>Magnoliopsida</taxon>
        <taxon>eudicotyledons</taxon>
        <taxon>Gunneridae</taxon>
        <taxon>Pentapetalae</taxon>
        <taxon>asterids</taxon>
        <taxon>campanulids</taxon>
        <taxon>Asterales</taxon>
        <taxon>Asteraceae</taxon>
        <taxon>Asteroideae</taxon>
        <taxon>Heliantheae alliance</taxon>
        <taxon>Heliantheae</taxon>
        <taxon>Helianthus</taxon>
    </lineage>
</organism>
<dbReference type="PANTHER" id="PTHR42908">
    <property type="entry name" value="TRANSLATION ELONGATION FACTOR-RELATED"/>
    <property type="match status" value="1"/>
</dbReference>
<accession>A0A251STB4</accession>
<dbReference type="OMA" id="ASCQRGF"/>
<dbReference type="GO" id="GO:0006414">
    <property type="term" value="P:translational elongation"/>
    <property type="evidence" value="ECO:0000318"/>
    <property type="project" value="GO_Central"/>
</dbReference>
<dbReference type="Gene3D" id="3.30.70.870">
    <property type="entry name" value="Elongation Factor G (Translational Gtpase), domain 3"/>
    <property type="match status" value="1"/>
</dbReference>
<dbReference type="Proteomes" id="UP000215914">
    <property type="component" value="Chromosome 13"/>
</dbReference>
<sequence>MVKFTAEELRRIMDYKHNIRNMSVIAHVDHGKSTLTDSLVAAAGIIAQEVAGDVRMTDTRADEAERGITIKSTGISLYYEMTDEALKSFKGERNGNEYLINLIDSPGHVDFSSEVTAALRITDGALVVVDCIEGVCVQTETVLRQALGERIRPVLTVNKMDRCFLELQVDGEEAYQTFQRVIENANVIMATYEDPLLGDVMVYPEKGTVAFSAGLHGWAFTLTNFAKMYASKFGVDEAKMMERLWGENFFDPKTKKWTTKNTGSASCQRGFVQFCYEPIKMIINTCMNDQKDKLWPMLTKLGVTMKSEEKELMGKALMKRVMQNWLPAATALLEMMIFHLPSPHTAQKYRVENLYEGPLDDMYANAIRNCDPDGPLMLYVSKMIPASDKGRFFAFGRVFAGKVSTGLKVRIMGPNYVPGEKKDLYVKSVQRTVIWMGKKQETVEDVPCGNTVAMVGLDQFITKNATLTNEKEVDAHPIRAMKFSVSPVVRVAVQCKVASDLPKLVEGLKRLAKSDPMVVCTIEESGEHIIAGAGELHLEICLKDLQDDFMGGAEIVVSDPVVSFRPVTDSLFTVKFTAEELRRIMDYKHNIRNMSVIAHVDHGKSTLTDSLVAAAGIIAQEVAGDVRMTDTRADEAERGITIKSTGISLYYEMTDEALKSFKGERNGNEYLINLIDSPGHVDFSSEVTAALRITDGALVVVDCIEGVCVQTETVLRQALGERIRPVLTVNKMDRCFLELQVDGEEAYQTFQRVIENANVIMATYEDPLLGDVMVYPEKGTVAFSAGLHGWAFTLTNFAKMYASKFGVDEAKMMERLWGENFFDPKTKKWTTKNTGSASCQRGFVQFCYEPIKMIINTCMNDQKDKLWPMLTKLGVTMKSEEKELMGKALMKRVMQNWLPAATALLEMMIFHLPSPHTAQKYRVENLYEGPLDDMYANAIRNCDPDGPLMLYVSKMIPASDKGRFFAFGRVFAGKVSTGLKTVLEKSSRTVMSKSPNKHNRLYMEARPMEEGLAEAIDEGRVGPRDDPKVRGKILSEEFGWDKDLAKKIWCFGPETTGPNMVVDMCKGVQYLNEIKDSVVAGFQWASKEGALAEENMRGICFEVCDVVLHADAIHRGGGQVIPTARRVIYASQLTAKPRLLEPVYLVEIQAPEQALGGIYSVLNQRRGHVFEEMQRPGTPLYNIKAYLPVVESFGFSGALRASTSGQAFPQCVFDHWDMMSSDPLEVGSQASTLVTQIRKRKGLKEQMTPLSEFEDKL</sequence>
<dbReference type="AlphaFoldDB" id="A0A251STB4"/>
<keyword evidence="2" id="KW-0963">Cytoplasm</keyword>
<dbReference type="FunFam" id="3.30.70.240:FF:000003">
    <property type="entry name" value="Translation elongation factor 2"/>
    <property type="match status" value="1"/>
</dbReference>
<comment type="catalytic activity">
    <reaction evidence="8">
        <text>GTP + H2O = GDP + phosphate + H(+)</text>
        <dbReference type="Rhea" id="RHEA:19669"/>
        <dbReference type="ChEBI" id="CHEBI:15377"/>
        <dbReference type="ChEBI" id="CHEBI:15378"/>
        <dbReference type="ChEBI" id="CHEBI:37565"/>
        <dbReference type="ChEBI" id="CHEBI:43474"/>
        <dbReference type="ChEBI" id="CHEBI:58189"/>
    </reaction>
    <physiologicalReaction direction="left-to-right" evidence="8">
        <dbReference type="Rhea" id="RHEA:19670"/>
    </physiologicalReaction>
</comment>
<evidence type="ECO:0000256" key="5">
    <source>
        <dbReference type="ARBA" id="ARBA00022801"/>
    </source>
</evidence>
<gene>
    <name evidence="10" type="ORF">HannXRQ_Chr13g0409341</name>
</gene>
<dbReference type="InParanoid" id="A0A251STB4"/>
<keyword evidence="6" id="KW-0648">Protein biosynthesis</keyword>
<dbReference type="InterPro" id="IPR035647">
    <property type="entry name" value="EFG_III/V"/>
</dbReference>
<dbReference type="Pfam" id="PF00679">
    <property type="entry name" value="EFG_C"/>
    <property type="match status" value="1"/>
</dbReference>
<keyword evidence="4 10" id="KW-0251">Elongation factor</keyword>
<dbReference type="GO" id="GO:0003746">
    <property type="term" value="F:translation elongation factor activity"/>
    <property type="evidence" value="ECO:0000318"/>
    <property type="project" value="GO_Central"/>
</dbReference>
<dbReference type="CDD" id="cd01885">
    <property type="entry name" value="EF2"/>
    <property type="match status" value="2"/>
</dbReference>
<comment type="subcellular location">
    <subcellularLocation>
        <location evidence="1">Cytoplasm</location>
    </subcellularLocation>
</comment>
<evidence type="ECO:0000256" key="4">
    <source>
        <dbReference type="ARBA" id="ARBA00022768"/>
    </source>
</evidence>
<dbReference type="EMBL" id="CM007902">
    <property type="protein sequence ID" value="OTG02105.1"/>
    <property type="molecule type" value="Genomic_DNA"/>
</dbReference>
<evidence type="ECO:0000256" key="6">
    <source>
        <dbReference type="ARBA" id="ARBA00022917"/>
    </source>
</evidence>
<proteinExistence type="predicted"/>
<evidence type="ECO:0000256" key="8">
    <source>
        <dbReference type="ARBA" id="ARBA00049117"/>
    </source>
</evidence>
<dbReference type="InterPro" id="IPR005225">
    <property type="entry name" value="Small_GTP-bd"/>
</dbReference>
<dbReference type="InterPro" id="IPR041095">
    <property type="entry name" value="EFG_II"/>
</dbReference>
<dbReference type="Pfam" id="PF14492">
    <property type="entry name" value="EFG_III"/>
    <property type="match status" value="1"/>
</dbReference>
<evidence type="ECO:0000256" key="2">
    <source>
        <dbReference type="ARBA" id="ARBA00022490"/>
    </source>
</evidence>
<dbReference type="Pfam" id="PF03144">
    <property type="entry name" value="GTP_EFTU_D2"/>
    <property type="match status" value="1"/>
</dbReference>
<dbReference type="SUPFAM" id="SSF54211">
    <property type="entry name" value="Ribosomal protein S5 domain 2-like"/>
    <property type="match status" value="1"/>
</dbReference>
<keyword evidence="7" id="KW-0342">GTP-binding</keyword>
<dbReference type="NCBIfam" id="TIGR00231">
    <property type="entry name" value="small_GTP"/>
    <property type="match status" value="2"/>
</dbReference>
<dbReference type="SUPFAM" id="SSF50447">
    <property type="entry name" value="Translation proteins"/>
    <property type="match status" value="2"/>
</dbReference>
<dbReference type="SUPFAM" id="SSF52540">
    <property type="entry name" value="P-loop containing nucleoside triphosphate hydrolases"/>
    <property type="match status" value="2"/>
</dbReference>
<dbReference type="InterPro" id="IPR000795">
    <property type="entry name" value="T_Tr_GTP-bd_dom"/>
</dbReference>
<dbReference type="PANTHER" id="PTHR42908:SF10">
    <property type="entry name" value="EUKARYOTIC TRANSLATION ELONGATION FACTOR 2"/>
    <property type="match status" value="1"/>
</dbReference>
<dbReference type="InterPro" id="IPR009000">
    <property type="entry name" value="Transl_B-barrel_sf"/>
</dbReference>
<dbReference type="GO" id="GO:1990904">
    <property type="term" value="C:ribonucleoprotein complex"/>
    <property type="evidence" value="ECO:0000318"/>
    <property type="project" value="GO_Central"/>
</dbReference>
<dbReference type="Gene3D" id="3.30.230.10">
    <property type="match status" value="1"/>
</dbReference>
<protein>
    <submittedName>
        <fullName evidence="10">Putative translation elongation factor EFG/EF2, archaeal</fullName>
    </submittedName>
</protein>